<organism evidence="1">
    <name type="scientific">Siphoviridae sp. ctGa111</name>
    <dbReference type="NCBI Taxonomy" id="2825413"/>
    <lineage>
        <taxon>Viruses</taxon>
        <taxon>Duplodnaviria</taxon>
        <taxon>Heunggongvirae</taxon>
        <taxon>Uroviricota</taxon>
        <taxon>Caudoviricetes</taxon>
    </lineage>
</organism>
<proteinExistence type="predicted"/>
<reference evidence="1" key="1">
    <citation type="journal article" date="2021" name="Proc. Natl. Acad. Sci. U.S.A.">
        <title>A Catalog of Tens of Thousands of Viruses from Human Metagenomes Reveals Hidden Associations with Chronic Diseases.</title>
        <authorList>
            <person name="Tisza M.J."/>
            <person name="Buck C.B."/>
        </authorList>
    </citation>
    <scope>NUCLEOTIDE SEQUENCE</scope>
    <source>
        <strain evidence="1">CtGa111</strain>
    </source>
</reference>
<name>A0A8S5VDF3_9CAUD</name>
<evidence type="ECO:0000313" key="1">
    <source>
        <dbReference type="EMBL" id="DAG04802.1"/>
    </source>
</evidence>
<protein>
    <submittedName>
        <fullName evidence="1">Uncharacterized protein</fullName>
    </submittedName>
</protein>
<sequence>MKKMGHAVIVSDCLHHLTTLVKIGIQNRTGKIC</sequence>
<accession>A0A8S5VDF3</accession>
<dbReference type="EMBL" id="BK016245">
    <property type="protein sequence ID" value="DAG04802.1"/>
    <property type="molecule type" value="Genomic_DNA"/>
</dbReference>